<gene>
    <name evidence="3" type="ORF">T01_3025</name>
    <name evidence="2" type="ORF">T01_4194</name>
</gene>
<organism evidence="3 4">
    <name type="scientific">Trichinella spiralis</name>
    <name type="common">Trichina worm</name>
    <dbReference type="NCBI Taxonomy" id="6334"/>
    <lineage>
        <taxon>Eukaryota</taxon>
        <taxon>Metazoa</taxon>
        <taxon>Ecdysozoa</taxon>
        <taxon>Nematoda</taxon>
        <taxon>Enoplea</taxon>
        <taxon>Dorylaimia</taxon>
        <taxon>Trichinellida</taxon>
        <taxon>Trichinellidae</taxon>
        <taxon>Trichinella</taxon>
    </lineage>
</organism>
<name>A0A0V1BVB6_TRISP</name>
<dbReference type="Proteomes" id="UP000054776">
    <property type="component" value="Unassembled WGS sequence"/>
</dbReference>
<accession>A0A0V1BVB6</accession>
<evidence type="ECO:0000256" key="1">
    <source>
        <dbReference type="SAM" id="MobiDB-lite"/>
    </source>
</evidence>
<evidence type="ECO:0000313" key="4">
    <source>
        <dbReference type="Proteomes" id="UP000054776"/>
    </source>
</evidence>
<dbReference type="EMBL" id="JYDH01000011">
    <property type="protein sequence ID" value="KRY40842.1"/>
    <property type="molecule type" value="Genomic_DNA"/>
</dbReference>
<keyword evidence="4" id="KW-1185">Reference proteome</keyword>
<dbReference type="AlphaFoldDB" id="A0A0V1BVB6"/>
<dbReference type="OrthoDB" id="5919892at2759"/>
<protein>
    <submittedName>
        <fullName evidence="3">Uncharacterized protein</fullName>
    </submittedName>
</protein>
<feature type="region of interest" description="Disordered" evidence="1">
    <location>
        <begin position="48"/>
        <end position="69"/>
    </location>
</feature>
<evidence type="ECO:0000313" key="2">
    <source>
        <dbReference type="EMBL" id="KRY26600.1"/>
    </source>
</evidence>
<dbReference type="InParanoid" id="A0A0V1BVB6"/>
<dbReference type="EMBL" id="JYDH01000380">
    <property type="protein sequence ID" value="KRY26600.1"/>
    <property type="molecule type" value="Genomic_DNA"/>
</dbReference>
<proteinExistence type="predicted"/>
<sequence length="125" mass="13234">MVPQTLRSSSAQRPISLTPTCSENLLEQAFHPLSSLDACTLKRSAQAPGKQNIGGHALPTPVSDGDPLEASSGIAAADAAFDKCSSFARRRRAGRWLILTVGSQGCSVSAHHPTDVLWSFHAWAP</sequence>
<evidence type="ECO:0000313" key="3">
    <source>
        <dbReference type="EMBL" id="KRY40842.1"/>
    </source>
</evidence>
<reference evidence="3 4" key="1">
    <citation type="submission" date="2015-01" db="EMBL/GenBank/DDBJ databases">
        <title>Evolution of Trichinella species and genotypes.</title>
        <authorList>
            <person name="Korhonen P.K."/>
            <person name="Edoardo P."/>
            <person name="Giuseppe L.R."/>
            <person name="Gasser R.B."/>
        </authorList>
    </citation>
    <scope>NUCLEOTIDE SEQUENCE [LARGE SCALE GENOMIC DNA]</scope>
    <source>
        <strain evidence="3">ISS3</strain>
    </source>
</reference>
<comment type="caution">
    <text evidence="3">The sequence shown here is derived from an EMBL/GenBank/DDBJ whole genome shotgun (WGS) entry which is preliminary data.</text>
</comment>